<dbReference type="Pfam" id="PF19781">
    <property type="entry name" value="DUF6266"/>
    <property type="match status" value="1"/>
</dbReference>
<gene>
    <name evidence="1" type="ORF">DRF58_10895</name>
</gene>
<comment type="caution">
    <text evidence="1">The sequence shown here is derived from an EMBL/GenBank/DDBJ whole genome shotgun (WGS) entry which is preliminary data.</text>
</comment>
<reference evidence="1 2" key="1">
    <citation type="journal article" date="2006" name="Int. J. Syst. Evol. Microbiol.">
        <title>Chryseobacterium hispanicum sp. nov., isolated from the drinking water distribution system of Sevilla, Spain.</title>
        <authorList>
            <person name="Gallego V."/>
            <person name="Garcia M.T."/>
            <person name="Ventosa A."/>
        </authorList>
    </citation>
    <scope>NUCLEOTIDE SEQUENCE [LARGE SCALE GENOMIC DNA]</scope>
    <source>
        <strain evidence="1 2">KCTC 22104</strain>
    </source>
</reference>
<dbReference type="InterPro" id="IPR046233">
    <property type="entry name" value="DUF6266"/>
</dbReference>
<dbReference type="EMBL" id="QNUG01000021">
    <property type="protein sequence ID" value="REC70019.1"/>
    <property type="molecule type" value="Genomic_DNA"/>
</dbReference>
<sequence length="214" mass="23722">MSKLDDSLLSGSRGRTGRLVVANVNGIEVLKIRPKKSGKQSSLKQDLVKKRMKDTYTFMGAYKAFASQFFGHHFGMTSQFNQAMANLLLAFKLDYLQNQINISYNEIQFAKGNLLEPIPTAIASPVAQQLSLEWYNNSAGNLDRESDLAQILCAIEGEANTIFFQTQIKRSETETTLTLPPNASGKEVHVYIAFCDNLLTQVSNSVYVGSVTLL</sequence>
<protein>
    <submittedName>
        <fullName evidence="1">Uncharacterized protein</fullName>
    </submittedName>
</protein>
<dbReference type="AlphaFoldDB" id="A0A3D9CW99"/>
<evidence type="ECO:0000313" key="2">
    <source>
        <dbReference type="Proteomes" id="UP000256326"/>
    </source>
</evidence>
<name>A0A3D9CW99_9FLAO</name>
<dbReference type="RefSeq" id="WP_116035397.1">
    <property type="nucleotide sequence ID" value="NZ_JBHLVV010000110.1"/>
</dbReference>
<dbReference type="Proteomes" id="UP000256326">
    <property type="component" value="Unassembled WGS sequence"/>
</dbReference>
<keyword evidence="2" id="KW-1185">Reference proteome</keyword>
<organism evidence="1 2">
    <name type="scientific">Epilithonimonas hispanica</name>
    <dbReference type="NCBI Taxonomy" id="358687"/>
    <lineage>
        <taxon>Bacteria</taxon>
        <taxon>Pseudomonadati</taxon>
        <taxon>Bacteroidota</taxon>
        <taxon>Flavobacteriia</taxon>
        <taxon>Flavobacteriales</taxon>
        <taxon>Weeksellaceae</taxon>
        <taxon>Chryseobacterium group</taxon>
        <taxon>Epilithonimonas</taxon>
    </lineage>
</organism>
<proteinExistence type="predicted"/>
<accession>A0A3D9CW99</accession>
<evidence type="ECO:0000313" key="1">
    <source>
        <dbReference type="EMBL" id="REC70019.1"/>
    </source>
</evidence>